<dbReference type="GO" id="GO:0007059">
    <property type="term" value="P:chromosome segregation"/>
    <property type="evidence" value="ECO:0007669"/>
    <property type="project" value="TreeGrafter"/>
</dbReference>
<reference evidence="4 5" key="1">
    <citation type="submission" date="2019-12" db="EMBL/GenBank/DDBJ databases">
        <title>Deinococcus sp. HMF7620 Genome sequencing and assembly.</title>
        <authorList>
            <person name="Kang H."/>
            <person name="Kim H."/>
            <person name="Joh K."/>
        </authorList>
    </citation>
    <scope>NUCLEOTIDE SEQUENCE [LARGE SCALE GENOMIC DNA]</scope>
    <source>
        <strain evidence="4 5">HMF7620</strain>
    </source>
</reference>
<organism evidence="4 5">
    <name type="scientific">Deinococcus arboris</name>
    <dbReference type="NCBI Taxonomy" id="2682977"/>
    <lineage>
        <taxon>Bacteria</taxon>
        <taxon>Thermotogati</taxon>
        <taxon>Deinococcota</taxon>
        <taxon>Deinococci</taxon>
        <taxon>Deinococcales</taxon>
        <taxon>Deinococcaceae</taxon>
        <taxon>Deinococcus</taxon>
    </lineage>
</organism>
<dbReference type="GO" id="GO:0005694">
    <property type="term" value="C:chromosome"/>
    <property type="evidence" value="ECO:0007669"/>
    <property type="project" value="TreeGrafter"/>
</dbReference>
<dbReference type="Gene3D" id="3.90.1530.30">
    <property type="match status" value="1"/>
</dbReference>
<dbReference type="InterPro" id="IPR050336">
    <property type="entry name" value="Chromosome_partition/occlusion"/>
</dbReference>
<keyword evidence="5" id="KW-1185">Reference proteome</keyword>
<feature type="domain" description="ParB-like N-terminal" evidence="3">
    <location>
        <begin position="403"/>
        <end position="513"/>
    </location>
</feature>
<comment type="caution">
    <text evidence="4">The sequence shown here is derived from an EMBL/GenBank/DDBJ whole genome shotgun (WGS) entry which is preliminary data.</text>
</comment>
<proteinExistence type="inferred from homology"/>
<feature type="region of interest" description="Disordered" evidence="2">
    <location>
        <begin position="740"/>
        <end position="779"/>
    </location>
</feature>
<dbReference type="InterPro" id="IPR003115">
    <property type="entry name" value="ParB_N"/>
</dbReference>
<dbReference type="Pfam" id="PF02195">
    <property type="entry name" value="ParB_N"/>
    <property type="match status" value="1"/>
</dbReference>
<evidence type="ECO:0000256" key="2">
    <source>
        <dbReference type="SAM" id="MobiDB-lite"/>
    </source>
</evidence>
<evidence type="ECO:0000313" key="4">
    <source>
        <dbReference type="EMBL" id="MVN88748.1"/>
    </source>
</evidence>
<dbReference type="NCBIfam" id="TIGR00180">
    <property type="entry name" value="parB_part"/>
    <property type="match status" value="1"/>
</dbReference>
<sequence>MPTATPAKPSRKKPSPAAATAPMWYAGDCVLCRPNGSTVLGAVLEVHAHLCTVQHRGGTLNLPLADIVGPDDYPAMLPLQFGDRVRLKRTPGRTYQVMAAAELESDVQVMDLDSGEESTVPATEARVARRVDPQHLVVDLGFAPVPEQLVTLKAKRKQAPVDDDLPFPVDEATIDAALKRTAPEQPVVPSAGWLFPNGSHLAHWGDGAAVLCGRMMPAEPTPISSTDPLAYEGRQCSKCVKSLKRAALDALASLIANTYRVQAVFPDGVLAEGTVRSGKPHGRSDQLAFNVTRDVDGKFFDLSPDLVAAAPRLTIGDRVWLPGSPADGPAVITAFCEERPLQAKLTYDSGQPGGAHVANLLRFQEAPSENVVDAAAVEASPAPSPSPERFEIPHVPPLQSGLREIPWNQLVNSELNPRKHFDQAALEQLAVSIARSGVKQNLQARPHPTRPGLFEIVAGERRWRAIGLLVRGLEIGEGDDRETLSVLPQYLVPVRIEELTDAQLVQAAMAENMNRNDMLPLETAYGYRRMHEDGMAINEIARVHHRKPKVVTRLVQISRSLIDILHEPFNTGKLSEQQAELLALAPPAAQEAVWQGTLRHGASLTVDQLRIRIMQHVMPTSAAQFPRSWYTGEIQAADLFGDMPEVFSDFGQAMACQERHAVALAEKDVARGAAFADVEVRAEATLWKYQEGSGTGTFYWINALSGELKRYERLGLPNHTQYSAPKHRFLAPIPVPVHETPKSASPQAGTPNINSASTLSSSSTAAAAPSAPGLAQPRYPQVTCKSRARQALLDASLRRAAYVYTALIKEWSLDNVTLVQDVVELLDGLVRCDAGELKFVAVEDGGDTPELAAMLPPLMALPEDLLGRLHDQYVANTIVDSLDSEALTSISQANPATAFQLTKEFLEACNHEALCELWDDAGMGDRSNTSDGYLRSVLLEEASRLLLTGFLPQPLR</sequence>
<evidence type="ECO:0000256" key="1">
    <source>
        <dbReference type="ARBA" id="ARBA00006295"/>
    </source>
</evidence>
<dbReference type="AlphaFoldDB" id="A0A7C9I192"/>
<dbReference type="SMART" id="SM00470">
    <property type="entry name" value="ParB"/>
    <property type="match status" value="1"/>
</dbReference>
<dbReference type="Proteomes" id="UP000483286">
    <property type="component" value="Unassembled WGS sequence"/>
</dbReference>
<evidence type="ECO:0000313" key="5">
    <source>
        <dbReference type="Proteomes" id="UP000483286"/>
    </source>
</evidence>
<dbReference type="SUPFAM" id="SSF109709">
    <property type="entry name" value="KorB DNA-binding domain-like"/>
    <property type="match status" value="1"/>
</dbReference>
<dbReference type="Gene3D" id="1.10.10.2830">
    <property type="match status" value="1"/>
</dbReference>
<dbReference type="PANTHER" id="PTHR33375:SF7">
    <property type="entry name" value="CHROMOSOME 2-PARTITIONING PROTEIN PARB-RELATED"/>
    <property type="match status" value="1"/>
</dbReference>
<protein>
    <submittedName>
        <fullName evidence="4">ParB/RepB/Spo0J family partition protein</fullName>
    </submittedName>
</protein>
<feature type="compositionally biased region" description="Low complexity" evidence="2">
    <location>
        <begin position="755"/>
        <end position="775"/>
    </location>
</feature>
<gene>
    <name evidence="4" type="ORF">GO986_18580</name>
</gene>
<dbReference type="InterPro" id="IPR036086">
    <property type="entry name" value="ParB/Sulfiredoxin_sf"/>
</dbReference>
<dbReference type="GO" id="GO:0003677">
    <property type="term" value="F:DNA binding"/>
    <property type="evidence" value="ECO:0007669"/>
    <property type="project" value="InterPro"/>
</dbReference>
<comment type="similarity">
    <text evidence="1">Belongs to the ParB family.</text>
</comment>
<dbReference type="PANTHER" id="PTHR33375">
    <property type="entry name" value="CHROMOSOME-PARTITIONING PROTEIN PARB-RELATED"/>
    <property type="match status" value="1"/>
</dbReference>
<accession>A0A7C9I192</accession>
<dbReference type="SUPFAM" id="SSF110849">
    <property type="entry name" value="ParB/Sulfiredoxin"/>
    <property type="match status" value="1"/>
</dbReference>
<feature type="compositionally biased region" description="Polar residues" evidence="2">
    <location>
        <begin position="742"/>
        <end position="754"/>
    </location>
</feature>
<name>A0A7C9I192_9DEIO</name>
<dbReference type="RefSeq" id="WP_157460842.1">
    <property type="nucleotide sequence ID" value="NZ_WQLB01000034.1"/>
</dbReference>
<evidence type="ECO:0000259" key="3">
    <source>
        <dbReference type="SMART" id="SM00470"/>
    </source>
</evidence>
<dbReference type="InterPro" id="IPR004437">
    <property type="entry name" value="ParB/RepB/Spo0J"/>
</dbReference>
<dbReference type="EMBL" id="WQLB01000034">
    <property type="protein sequence ID" value="MVN88748.1"/>
    <property type="molecule type" value="Genomic_DNA"/>
</dbReference>